<proteinExistence type="inferred from homology"/>
<feature type="region of interest" description="Disordered" evidence="6">
    <location>
        <begin position="636"/>
        <end position="738"/>
    </location>
</feature>
<feature type="compositionally biased region" description="Basic and acidic residues" evidence="6">
    <location>
        <begin position="648"/>
        <end position="665"/>
    </location>
</feature>
<dbReference type="PANTHER" id="PTHR47447">
    <property type="entry name" value="OS03G0856100 PROTEIN"/>
    <property type="match status" value="1"/>
</dbReference>
<reference evidence="7" key="1">
    <citation type="journal article" date="2021" name="Nat. Commun.">
        <title>Genetic determinants of endophytism in the Arabidopsis root mycobiome.</title>
        <authorList>
            <person name="Mesny F."/>
            <person name="Miyauchi S."/>
            <person name="Thiergart T."/>
            <person name="Pickel B."/>
            <person name="Atanasova L."/>
            <person name="Karlsson M."/>
            <person name="Huettel B."/>
            <person name="Barry K.W."/>
            <person name="Haridas S."/>
            <person name="Chen C."/>
            <person name="Bauer D."/>
            <person name="Andreopoulos W."/>
            <person name="Pangilinan J."/>
            <person name="LaButti K."/>
            <person name="Riley R."/>
            <person name="Lipzen A."/>
            <person name="Clum A."/>
            <person name="Drula E."/>
            <person name="Henrissat B."/>
            <person name="Kohler A."/>
            <person name="Grigoriev I.V."/>
            <person name="Martin F.M."/>
            <person name="Hacquard S."/>
        </authorList>
    </citation>
    <scope>NUCLEOTIDE SEQUENCE</scope>
    <source>
        <strain evidence="7">MPI-CAGE-AT-0147</strain>
    </source>
</reference>
<gene>
    <name evidence="7" type="ORF">EDB81DRAFT_662930</name>
</gene>
<keyword evidence="8" id="KW-1185">Reference proteome</keyword>
<name>A0A9P9DWA8_9HYPO</name>
<sequence>MAESLIACGASLRRAVRQLPQQRAALERIALLRTRYLHQAQPKPKPSSDTITTLIPSELTASIKADAPKTLDVNAEDPAVSEKKAREKLERAAKKNLQYLDDPWKLGQYVSDALAKDRFDEALLLTQKSSSKGQMVVSWSHLINYQLEKQQLRRAVQLYNEMKKRGQLPNALTYTVLFRGFAKSQHPKLAVSEAIKHYQILLKDSRLEPNTTHLNAVLNVCSRAGDLDSMFSILDTVNESTRTPDAWTYATIINAIRFSVTDERQPKDLPEEQKNDNIMKAINRAMVIWEEAISRWRKGRLVLDETMVCAMGRLILMTPDRVDKRGVLDLIEQTMNIPNLSKPEVVSAVDFETKGLTRTPSKNKPRASWVPPGPRTLALVLTTLSSARLTTCGIKYWNLLVREHGVQPDLDIWMRMFGMLKLAKSSAYASTLLDVVPDEYINSRMYQIAMETCVRDNINHNAIKNSNKALESMMKRLRLPDPHTMRLHLRVSLVSHYQLRERSDKGDADAAKHDYAMQISNALDLLWEPYRKLHNHYFRVVKPKDEKAEGILYNNKREVIALARIMYGSFNKIIQQRMLPDADLEKIRPIGARINREIHAFFANREELEPNLRRSKGRGTAGEDMSDYNEVLGGDFEWDTTLPSSGPIDDRPRSGFGDARRDNRTGEGQFPSRRENDRRDTRGGNGRSWSRRGDDRRDSRPDEPPHRLRRGYEHLDHDQPRELRGRREPFQRRATLPW</sequence>
<dbReference type="InterPro" id="IPR002885">
    <property type="entry name" value="PPR_rpt"/>
</dbReference>
<dbReference type="PROSITE" id="PS51375">
    <property type="entry name" value="PPR"/>
    <property type="match status" value="1"/>
</dbReference>
<dbReference type="Gene3D" id="1.25.40.10">
    <property type="entry name" value="Tetratricopeptide repeat domain"/>
    <property type="match status" value="1"/>
</dbReference>
<dbReference type="InterPro" id="IPR011990">
    <property type="entry name" value="TPR-like_helical_dom_sf"/>
</dbReference>
<dbReference type="Proteomes" id="UP000738349">
    <property type="component" value="Unassembled WGS sequence"/>
</dbReference>
<evidence type="ECO:0008006" key="9">
    <source>
        <dbReference type="Google" id="ProtNLM"/>
    </source>
</evidence>
<protein>
    <recommendedName>
        <fullName evidence="9">Pentatricopeptide repeat protein</fullName>
    </recommendedName>
</protein>
<dbReference type="OrthoDB" id="185373at2759"/>
<dbReference type="EMBL" id="JAGMUV010000019">
    <property type="protein sequence ID" value="KAH7127680.1"/>
    <property type="molecule type" value="Genomic_DNA"/>
</dbReference>
<evidence type="ECO:0000313" key="8">
    <source>
        <dbReference type="Proteomes" id="UP000738349"/>
    </source>
</evidence>
<evidence type="ECO:0000256" key="6">
    <source>
        <dbReference type="SAM" id="MobiDB-lite"/>
    </source>
</evidence>
<evidence type="ECO:0000313" key="7">
    <source>
        <dbReference type="EMBL" id="KAH7127680.1"/>
    </source>
</evidence>
<feature type="repeat" description="PPR" evidence="5">
    <location>
        <begin position="135"/>
        <end position="169"/>
    </location>
</feature>
<comment type="similarity">
    <text evidence="1">Belongs to the CCM1 family.</text>
</comment>
<evidence type="ECO:0000256" key="4">
    <source>
        <dbReference type="ARBA" id="ARBA00044511"/>
    </source>
</evidence>
<feature type="compositionally biased region" description="Basic and acidic residues" evidence="6">
    <location>
        <begin position="672"/>
        <end position="682"/>
    </location>
</feature>
<accession>A0A9P9DWA8</accession>
<evidence type="ECO:0000256" key="1">
    <source>
        <dbReference type="ARBA" id="ARBA00006192"/>
    </source>
</evidence>
<comment type="function">
    <text evidence="3">Regulates mitochondrial small subunit maturation by controlling 15S rRNA 5'-end processing. Localizes to the 5' precursor of the 15S rRNA in a position that is subsequently occupied by mS47 in the mature yeast mtSSU. Uses structure and sequence-specific RNA recognition, binding to a single-stranded region of the precursor and specifically recognizing bases -6 to -1. The exchange of Ccm1 for mS47 is coupled to the irreversible removal of precursor rRNA that is accompanied by conformational changes of the mitoribosomal proteins uS5m and mS26. These conformational changes signal completion of 5'-end rRNA processing through protection of the mature 5'-end of the 15S rRNA and stabilization of mS47. The removal of the 5' precursor together with the dissociation of Ccm1 may be catalyzed by the 5'-3' exoribonuclease Pet127. Involved in the specific removal of group I introns in mitochondrial encoded transcripts.</text>
</comment>
<comment type="subunit">
    <text evidence="4">Binds to mitochondrial small subunit 15S rRNA.</text>
</comment>
<comment type="caution">
    <text evidence="7">The sequence shown here is derived from an EMBL/GenBank/DDBJ whole genome shotgun (WGS) entry which is preliminary data.</text>
</comment>
<evidence type="ECO:0000256" key="3">
    <source>
        <dbReference type="ARBA" id="ARBA00044493"/>
    </source>
</evidence>
<evidence type="ECO:0000256" key="5">
    <source>
        <dbReference type="PROSITE-ProRule" id="PRU00708"/>
    </source>
</evidence>
<keyword evidence="2" id="KW-0677">Repeat</keyword>
<organism evidence="7 8">
    <name type="scientific">Dactylonectria macrodidyma</name>
    <dbReference type="NCBI Taxonomy" id="307937"/>
    <lineage>
        <taxon>Eukaryota</taxon>
        <taxon>Fungi</taxon>
        <taxon>Dikarya</taxon>
        <taxon>Ascomycota</taxon>
        <taxon>Pezizomycotina</taxon>
        <taxon>Sordariomycetes</taxon>
        <taxon>Hypocreomycetidae</taxon>
        <taxon>Hypocreales</taxon>
        <taxon>Nectriaceae</taxon>
        <taxon>Dactylonectria</taxon>
    </lineage>
</organism>
<dbReference type="Pfam" id="PF13812">
    <property type="entry name" value="PPR_3"/>
    <property type="match status" value="1"/>
</dbReference>
<dbReference type="NCBIfam" id="TIGR00756">
    <property type="entry name" value="PPR"/>
    <property type="match status" value="1"/>
</dbReference>
<evidence type="ECO:0000256" key="2">
    <source>
        <dbReference type="ARBA" id="ARBA00022737"/>
    </source>
</evidence>
<dbReference type="Pfam" id="PF13041">
    <property type="entry name" value="PPR_2"/>
    <property type="match status" value="1"/>
</dbReference>
<feature type="compositionally biased region" description="Basic and acidic residues" evidence="6">
    <location>
        <begin position="691"/>
        <end position="731"/>
    </location>
</feature>
<dbReference type="PANTHER" id="PTHR47447:SF17">
    <property type="entry name" value="OS12G0638900 PROTEIN"/>
    <property type="match status" value="1"/>
</dbReference>
<dbReference type="AlphaFoldDB" id="A0A9P9DWA8"/>